<name>A0AAV1KTF8_9NEOP</name>
<evidence type="ECO:0000313" key="3">
    <source>
        <dbReference type="EMBL" id="CAK1585157.1"/>
    </source>
</evidence>
<dbReference type="GO" id="GO:0005634">
    <property type="term" value="C:nucleus"/>
    <property type="evidence" value="ECO:0007669"/>
    <property type="project" value="TreeGrafter"/>
</dbReference>
<evidence type="ECO:0000256" key="1">
    <source>
        <dbReference type="ARBA" id="ARBA00009856"/>
    </source>
</evidence>
<dbReference type="GO" id="GO:0005737">
    <property type="term" value="C:cytoplasm"/>
    <property type="evidence" value="ECO:0007669"/>
    <property type="project" value="TreeGrafter"/>
</dbReference>
<keyword evidence="4" id="KW-1185">Reference proteome</keyword>
<comment type="similarity">
    <text evidence="1">Belongs to the SRR1 family.</text>
</comment>
<dbReference type="EMBL" id="CAVLGL010000079">
    <property type="protein sequence ID" value="CAK1585157.1"/>
    <property type="molecule type" value="Genomic_DNA"/>
</dbReference>
<accession>A0AAV1KTF8</accession>
<organism evidence="3 4">
    <name type="scientific">Parnassius mnemosyne</name>
    <name type="common">clouded apollo</name>
    <dbReference type="NCBI Taxonomy" id="213953"/>
    <lineage>
        <taxon>Eukaryota</taxon>
        <taxon>Metazoa</taxon>
        <taxon>Ecdysozoa</taxon>
        <taxon>Arthropoda</taxon>
        <taxon>Hexapoda</taxon>
        <taxon>Insecta</taxon>
        <taxon>Pterygota</taxon>
        <taxon>Neoptera</taxon>
        <taxon>Endopterygota</taxon>
        <taxon>Lepidoptera</taxon>
        <taxon>Glossata</taxon>
        <taxon>Ditrysia</taxon>
        <taxon>Papilionoidea</taxon>
        <taxon>Papilionidae</taxon>
        <taxon>Parnassiinae</taxon>
        <taxon>Parnassini</taxon>
        <taxon>Parnassius</taxon>
        <taxon>Driopa</taxon>
    </lineage>
</organism>
<dbReference type="AlphaFoldDB" id="A0AAV1KTF8"/>
<evidence type="ECO:0000259" key="2">
    <source>
        <dbReference type="Pfam" id="PF07985"/>
    </source>
</evidence>
<protein>
    <recommendedName>
        <fullName evidence="2">SRR1-like domain-containing protein</fullName>
    </recommendedName>
</protein>
<dbReference type="PANTHER" id="PTHR28626">
    <property type="entry name" value="SRR1-LIKE PROTEIN"/>
    <property type="match status" value="1"/>
</dbReference>
<sequence>MPKQELDGDGFQIVTSKRCTKNKQTKVPRKEVEFIKQENYINVETSYQRVLTAVDEIKESNYFSDVQKAVSTIINDTIISEIVCFGLGHIGECNISRYQLAFLLCLKDTFKPQEVLVHDPIFYLGECELLTRLGLTIIERNNEGSYVISDVNKTLVYLPHCPKQLTNNFLWSNWGVQLENCILLCNSFTSLIENHPSRILSKSVPYIHKIFPYFDEILLENTFNYKDIFNDTSIHYIKKEKLAKLDSDFWAKNEKPKYEDLEEIITSVMVEKLDI</sequence>
<dbReference type="Pfam" id="PF07985">
    <property type="entry name" value="SRR1"/>
    <property type="match status" value="1"/>
</dbReference>
<reference evidence="3 4" key="1">
    <citation type="submission" date="2023-11" db="EMBL/GenBank/DDBJ databases">
        <authorList>
            <person name="Hedman E."/>
            <person name="Englund M."/>
            <person name="Stromberg M."/>
            <person name="Nyberg Akerstrom W."/>
            <person name="Nylinder S."/>
            <person name="Jareborg N."/>
            <person name="Kallberg Y."/>
            <person name="Kronander E."/>
        </authorList>
    </citation>
    <scope>NUCLEOTIDE SEQUENCE [LARGE SCALE GENOMIC DNA]</scope>
</reference>
<dbReference type="InterPro" id="IPR012942">
    <property type="entry name" value="SRR1-like"/>
</dbReference>
<dbReference type="Proteomes" id="UP001314205">
    <property type="component" value="Unassembled WGS sequence"/>
</dbReference>
<feature type="domain" description="SRR1-like" evidence="2">
    <location>
        <begin position="75"/>
        <end position="236"/>
    </location>
</feature>
<dbReference type="InterPro" id="IPR040044">
    <property type="entry name" value="SRR1L"/>
</dbReference>
<evidence type="ECO:0000313" key="4">
    <source>
        <dbReference type="Proteomes" id="UP001314205"/>
    </source>
</evidence>
<comment type="caution">
    <text evidence="3">The sequence shown here is derived from an EMBL/GenBank/DDBJ whole genome shotgun (WGS) entry which is preliminary data.</text>
</comment>
<proteinExistence type="inferred from homology"/>
<gene>
    <name evidence="3" type="ORF">PARMNEM_LOCUS6286</name>
</gene>
<dbReference type="PANTHER" id="PTHR28626:SF3">
    <property type="entry name" value="SRR1-LIKE PROTEIN"/>
    <property type="match status" value="1"/>
</dbReference>